<dbReference type="PIRSF" id="PIRSF016578">
    <property type="entry name" value="HsaA"/>
    <property type="match status" value="1"/>
</dbReference>
<dbReference type="OrthoDB" id="2985879at2"/>
<dbReference type="GO" id="GO:0050660">
    <property type="term" value="F:flavin adenine dinucleotide binding"/>
    <property type="evidence" value="ECO:0007669"/>
    <property type="project" value="InterPro"/>
</dbReference>
<gene>
    <name evidence="6" type="ORF">K1I37_03300</name>
</gene>
<dbReference type="Gene3D" id="2.40.110.10">
    <property type="entry name" value="Butyryl-CoA Dehydrogenase, subunit A, domain 2"/>
    <property type="match status" value="1"/>
</dbReference>
<dbReference type="InterPro" id="IPR006091">
    <property type="entry name" value="Acyl-CoA_Oxase/DH_mid-dom"/>
</dbReference>
<dbReference type="STRING" id="1356854.N007_16660"/>
<protein>
    <submittedName>
        <fullName evidence="6">Acyl-CoA/acyl-ACP dehydrogenase</fullName>
    </submittedName>
</protein>
<dbReference type="Gene3D" id="1.10.540.10">
    <property type="entry name" value="Acyl-CoA dehydrogenase/oxidase, N-terminal domain"/>
    <property type="match status" value="1"/>
</dbReference>
<dbReference type="PANTHER" id="PTHR43884">
    <property type="entry name" value="ACYL-COA DEHYDROGENASE"/>
    <property type="match status" value="1"/>
</dbReference>
<dbReference type="PANTHER" id="PTHR43884:SF12">
    <property type="entry name" value="ISOVALERYL-COA DEHYDROGENASE, MITOCHONDRIAL-RELATED"/>
    <property type="match status" value="1"/>
</dbReference>
<evidence type="ECO:0000256" key="1">
    <source>
        <dbReference type="ARBA" id="ARBA00001974"/>
    </source>
</evidence>
<keyword evidence="4 5" id="KW-0274">FAD</keyword>
<reference evidence="7" key="1">
    <citation type="journal article" date="2022" name="G3 (Bethesda)">
        <title>Unveiling the complete genome sequence of Alicyclobacillus acidoterrestris DSM 3922T, a taint-producing strain.</title>
        <authorList>
            <person name="Leonardo I.C."/>
            <person name="Barreto Crespo M.T."/>
            <person name="Gaspar F.B."/>
        </authorList>
    </citation>
    <scope>NUCLEOTIDE SEQUENCE [LARGE SCALE GENOMIC DNA]</scope>
    <source>
        <strain evidence="7">DSM 3922</strain>
    </source>
</reference>
<dbReference type="InterPro" id="IPR037069">
    <property type="entry name" value="AcylCoA_DH/ox_N_sf"/>
</dbReference>
<dbReference type="InterPro" id="IPR046373">
    <property type="entry name" value="Acyl-CoA_Oxase/DH_mid-dom_sf"/>
</dbReference>
<name>T0CWB1_ALIAG</name>
<dbReference type="EMBL" id="CP080467">
    <property type="protein sequence ID" value="UNO49585.1"/>
    <property type="molecule type" value="Genomic_DNA"/>
</dbReference>
<dbReference type="AlphaFoldDB" id="T0CWB1"/>
<sequence>MSFDTARSHTLSTHSLSYVQSSIRELVDHVIRPNATTIDREGRYPRENLNALAEEGWNGILLPTDLGGLGLNFTAFSTAVQEIARACPSTALIYTMHVGAAYAIYLYGSEDQWDRWLRPIRHGSIGTFSTSERVTGGHYWRNESEAVRTANGYLLNANKSFTTSGGYADFYVVQTKTPNAKAPDDLTYFIVDGRQNGITAGAWDALGVRGNHSGSLQFIDVHVEERDRLGKEGIGRDIIQNGVTYLIGLSATWAGTAWGILDEVTDHVKRTSHAHVQKQLADYQVIRSQLAEAKILLESSLAWQAQLASKLDEWQQSGQKYGPNEWTMPLTELKVHNSEVANRVAQIAMDVSGGYGYKRGTLERLYRDARAGLVMGPSNHLARELIGKHMLGLPLEMWYEGGD</sequence>
<dbReference type="eggNOG" id="COG1960">
    <property type="taxonomic scope" value="Bacteria"/>
</dbReference>
<evidence type="ECO:0000256" key="4">
    <source>
        <dbReference type="ARBA" id="ARBA00022827"/>
    </source>
</evidence>
<dbReference type="InterPro" id="IPR013786">
    <property type="entry name" value="AcylCoA_DH/ox_N"/>
</dbReference>
<dbReference type="GO" id="GO:0003995">
    <property type="term" value="F:acyl-CoA dehydrogenase activity"/>
    <property type="evidence" value="ECO:0007669"/>
    <property type="project" value="TreeGrafter"/>
</dbReference>
<dbReference type="Pfam" id="PF02770">
    <property type="entry name" value="Acyl-CoA_dh_M"/>
    <property type="match status" value="1"/>
</dbReference>
<dbReference type="RefSeq" id="WP_021298469.1">
    <property type="nucleotide sequence ID" value="NZ_AURB01000191.1"/>
</dbReference>
<dbReference type="SUPFAM" id="SSF56645">
    <property type="entry name" value="Acyl-CoA dehydrogenase NM domain-like"/>
    <property type="match status" value="1"/>
</dbReference>
<dbReference type="InterPro" id="IPR009075">
    <property type="entry name" value="AcylCo_DH/oxidase_C"/>
</dbReference>
<dbReference type="Proteomes" id="UP000829401">
    <property type="component" value="Chromosome"/>
</dbReference>
<dbReference type="InterPro" id="IPR009100">
    <property type="entry name" value="AcylCoA_DH/oxidase_NM_dom_sf"/>
</dbReference>
<dbReference type="SUPFAM" id="SSF47203">
    <property type="entry name" value="Acyl-CoA dehydrogenase C-terminal domain-like"/>
    <property type="match status" value="1"/>
</dbReference>
<keyword evidence="7" id="KW-1185">Reference proteome</keyword>
<evidence type="ECO:0000313" key="6">
    <source>
        <dbReference type="EMBL" id="UNO49585.1"/>
    </source>
</evidence>
<evidence type="ECO:0000256" key="2">
    <source>
        <dbReference type="ARBA" id="ARBA00009347"/>
    </source>
</evidence>
<dbReference type="Pfam" id="PF02771">
    <property type="entry name" value="Acyl-CoA_dh_N"/>
    <property type="match status" value="1"/>
</dbReference>
<comment type="similarity">
    <text evidence="2 5">Belongs to the acyl-CoA dehydrogenase family.</text>
</comment>
<accession>T0CWB1</accession>
<comment type="cofactor">
    <cofactor evidence="1 5">
        <name>FAD</name>
        <dbReference type="ChEBI" id="CHEBI:57692"/>
    </cofactor>
</comment>
<evidence type="ECO:0000256" key="5">
    <source>
        <dbReference type="RuleBase" id="RU362125"/>
    </source>
</evidence>
<keyword evidence="5" id="KW-0560">Oxidoreductase</keyword>
<evidence type="ECO:0000256" key="3">
    <source>
        <dbReference type="ARBA" id="ARBA00022630"/>
    </source>
</evidence>
<organism evidence="6 7">
    <name type="scientific">Alicyclobacillus acidoterrestris (strain ATCC 49025 / DSM 3922 / CIP 106132 / NCIMB 13137 / GD3B)</name>
    <dbReference type="NCBI Taxonomy" id="1356854"/>
    <lineage>
        <taxon>Bacteria</taxon>
        <taxon>Bacillati</taxon>
        <taxon>Bacillota</taxon>
        <taxon>Bacilli</taxon>
        <taxon>Bacillales</taxon>
        <taxon>Alicyclobacillaceae</taxon>
        <taxon>Alicyclobacillus</taxon>
    </lineage>
</organism>
<proteinExistence type="inferred from homology"/>
<dbReference type="InterPro" id="IPR036250">
    <property type="entry name" value="AcylCo_DH-like_C"/>
</dbReference>
<accession>A0A9E7CSG5</accession>
<dbReference type="Gene3D" id="1.20.140.10">
    <property type="entry name" value="Butyryl-CoA Dehydrogenase, subunit A, domain 3"/>
    <property type="match status" value="1"/>
</dbReference>
<evidence type="ECO:0000313" key="7">
    <source>
        <dbReference type="Proteomes" id="UP000829401"/>
    </source>
</evidence>
<dbReference type="Pfam" id="PF00441">
    <property type="entry name" value="Acyl-CoA_dh_1"/>
    <property type="match status" value="1"/>
</dbReference>
<dbReference type="KEGG" id="aaco:K1I37_03300"/>
<keyword evidence="3 5" id="KW-0285">Flavoprotein</keyword>